<dbReference type="GO" id="GO:1905762">
    <property type="term" value="F:CCR4-NOT complex binding"/>
    <property type="evidence" value="ECO:0007669"/>
    <property type="project" value="TreeGrafter"/>
</dbReference>
<dbReference type="GO" id="GO:0010468">
    <property type="term" value="P:regulation of gene expression"/>
    <property type="evidence" value="ECO:0007669"/>
    <property type="project" value="InterPro"/>
</dbReference>
<dbReference type="InterPro" id="IPR024768">
    <property type="entry name" value="Marf1"/>
</dbReference>
<evidence type="ECO:0000313" key="2">
    <source>
        <dbReference type="EMBL" id="TDL17335.1"/>
    </source>
</evidence>
<keyword evidence="3" id="KW-1185">Reference proteome</keyword>
<evidence type="ECO:0000313" key="3">
    <source>
        <dbReference type="Proteomes" id="UP000294933"/>
    </source>
</evidence>
<dbReference type="PANTHER" id="PTHR14379">
    <property type="entry name" value="LIMKAIN B LKAP"/>
    <property type="match status" value="1"/>
</dbReference>
<dbReference type="InterPro" id="IPR021139">
    <property type="entry name" value="NYN"/>
</dbReference>
<sequence>MTAVAIFWDYENCRPAGNTSGYELVNKVRRAVQSFGNVSLFKAYLDVPLESSNPRSTIFHSELQSSGVTLAYCPHNGKKDVADKMILVDMLAYAIDRPAPATIVLISGDRDFAYGISILRLRGYDVVAIVPPQVHSSITAQATSVLNW</sequence>
<proteinExistence type="predicted"/>
<dbReference type="GO" id="GO:0005777">
    <property type="term" value="C:peroxisome"/>
    <property type="evidence" value="ECO:0007669"/>
    <property type="project" value="InterPro"/>
</dbReference>
<dbReference type="VEuPathDB" id="FungiDB:BD410DRAFT_730099"/>
<dbReference type="PANTHER" id="PTHR14379:SF3">
    <property type="entry name" value="MEIOSIS REGULATOR AND MRNA STABILITY FACTOR 1"/>
    <property type="match status" value="1"/>
</dbReference>
<dbReference type="AlphaFoldDB" id="A0A4Y7PQ79"/>
<dbReference type="OrthoDB" id="549353at2759"/>
<gene>
    <name evidence="2" type="ORF">BD410DRAFT_730099</name>
</gene>
<organism evidence="2 3">
    <name type="scientific">Rickenella mellea</name>
    <dbReference type="NCBI Taxonomy" id="50990"/>
    <lineage>
        <taxon>Eukaryota</taxon>
        <taxon>Fungi</taxon>
        <taxon>Dikarya</taxon>
        <taxon>Basidiomycota</taxon>
        <taxon>Agaricomycotina</taxon>
        <taxon>Agaricomycetes</taxon>
        <taxon>Hymenochaetales</taxon>
        <taxon>Rickenellaceae</taxon>
        <taxon>Rickenella</taxon>
    </lineage>
</organism>
<feature type="non-terminal residue" evidence="2">
    <location>
        <position position="148"/>
    </location>
</feature>
<dbReference type="Proteomes" id="UP000294933">
    <property type="component" value="Unassembled WGS sequence"/>
</dbReference>
<dbReference type="Pfam" id="PF01936">
    <property type="entry name" value="NYN"/>
    <property type="match status" value="1"/>
</dbReference>
<dbReference type="Gene3D" id="3.40.50.1010">
    <property type="entry name" value="5'-nuclease"/>
    <property type="match status" value="1"/>
</dbReference>
<dbReference type="CDD" id="cd10910">
    <property type="entry name" value="PIN_limkain_b1_N_like"/>
    <property type="match status" value="1"/>
</dbReference>
<dbReference type="GO" id="GO:0004540">
    <property type="term" value="F:RNA nuclease activity"/>
    <property type="evidence" value="ECO:0007669"/>
    <property type="project" value="InterPro"/>
</dbReference>
<accession>A0A4Y7PQ79</accession>
<feature type="domain" description="NYN" evidence="1">
    <location>
        <begin position="4"/>
        <end position="143"/>
    </location>
</feature>
<name>A0A4Y7PQ79_9AGAM</name>
<protein>
    <recommendedName>
        <fullName evidence="1">NYN domain-containing protein</fullName>
    </recommendedName>
</protein>
<evidence type="ECO:0000259" key="1">
    <source>
        <dbReference type="Pfam" id="PF01936"/>
    </source>
</evidence>
<reference evidence="2 3" key="1">
    <citation type="submission" date="2018-06" db="EMBL/GenBank/DDBJ databases">
        <title>A transcriptomic atlas of mushroom development highlights an independent origin of complex multicellularity.</title>
        <authorList>
            <consortium name="DOE Joint Genome Institute"/>
            <person name="Krizsan K."/>
            <person name="Almasi E."/>
            <person name="Merenyi Z."/>
            <person name="Sahu N."/>
            <person name="Viragh M."/>
            <person name="Koszo T."/>
            <person name="Mondo S."/>
            <person name="Kiss B."/>
            <person name="Balint B."/>
            <person name="Kues U."/>
            <person name="Barry K."/>
            <person name="Hegedus J.C."/>
            <person name="Henrissat B."/>
            <person name="Johnson J."/>
            <person name="Lipzen A."/>
            <person name="Ohm R."/>
            <person name="Nagy I."/>
            <person name="Pangilinan J."/>
            <person name="Yan J."/>
            <person name="Xiong Y."/>
            <person name="Grigoriev I.V."/>
            <person name="Hibbett D.S."/>
            <person name="Nagy L.G."/>
        </authorList>
    </citation>
    <scope>NUCLEOTIDE SEQUENCE [LARGE SCALE GENOMIC DNA]</scope>
    <source>
        <strain evidence="2 3">SZMC22713</strain>
    </source>
</reference>
<dbReference type="STRING" id="50990.A0A4Y7PQ79"/>
<dbReference type="EMBL" id="ML170223">
    <property type="protein sequence ID" value="TDL17335.1"/>
    <property type="molecule type" value="Genomic_DNA"/>
</dbReference>